<accession>A0A226WV11</accession>
<protein>
    <submittedName>
        <fullName evidence="9">Putrescine transport ATP-binding protein PotA</fullName>
    </submittedName>
</protein>
<evidence type="ECO:0000256" key="4">
    <source>
        <dbReference type="ARBA" id="ARBA00022741"/>
    </source>
</evidence>
<dbReference type="FunFam" id="3.40.50.300:FF:000042">
    <property type="entry name" value="Maltose/maltodextrin ABC transporter, ATP-binding protein"/>
    <property type="match status" value="1"/>
</dbReference>
<evidence type="ECO:0000256" key="7">
    <source>
        <dbReference type="ARBA" id="ARBA00023136"/>
    </source>
</evidence>
<name>A0A226WV11_CABSO</name>
<keyword evidence="5 9" id="KW-0067">ATP-binding</keyword>
<dbReference type="GO" id="GO:0016887">
    <property type="term" value="F:ATP hydrolysis activity"/>
    <property type="evidence" value="ECO:0007669"/>
    <property type="project" value="InterPro"/>
</dbReference>
<evidence type="ECO:0000256" key="1">
    <source>
        <dbReference type="ARBA" id="ARBA00022448"/>
    </source>
</evidence>
<dbReference type="OrthoDB" id="5298774at2"/>
<dbReference type="InterPro" id="IPR047641">
    <property type="entry name" value="ABC_transpr_MalK/UgpC-like"/>
</dbReference>
<dbReference type="Pfam" id="PF08402">
    <property type="entry name" value="TOBE_2"/>
    <property type="match status" value="1"/>
</dbReference>
<dbReference type="SUPFAM" id="SSF52540">
    <property type="entry name" value="P-loop containing nucleoside triphosphate hydrolases"/>
    <property type="match status" value="1"/>
</dbReference>
<feature type="domain" description="ABC transporter" evidence="8">
    <location>
        <begin position="4"/>
        <end position="234"/>
    </location>
</feature>
<dbReference type="InterPro" id="IPR027417">
    <property type="entry name" value="P-loop_NTPase"/>
</dbReference>
<proteinExistence type="predicted"/>
<dbReference type="PROSITE" id="PS00211">
    <property type="entry name" value="ABC_TRANSPORTER_1"/>
    <property type="match status" value="1"/>
</dbReference>
<evidence type="ECO:0000256" key="3">
    <source>
        <dbReference type="ARBA" id="ARBA00022519"/>
    </source>
</evidence>
<evidence type="ECO:0000313" key="9">
    <source>
        <dbReference type="EMBL" id="OXC75014.1"/>
    </source>
</evidence>
<evidence type="ECO:0000259" key="8">
    <source>
        <dbReference type="PROSITE" id="PS50893"/>
    </source>
</evidence>
<reference evidence="10" key="1">
    <citation type="submission" date="2017-01" db="EMBL/GenBank/DDBJ databases">
        <title>Genome Analysis of Deinococcus marmoris KOPRI26562.</title>
        <authorList>
            <person name="Kim J.H."/>
            <person name="Oh H.-M."/>
        </authorList>
    </citation>
    <scope>NUCLEOTIDE SEQUENCE [LARGE SCALE GENOMIC DNA]</scope>
    <source>
        <strain evidence="10">PAMC 26633</strain>
    </source>
</reference>
<keyword evidence="2" id="KW-1003">Cell membrane</keyword>
<dbReference type="Gene3D" id="2.40.50.140">
    <property type="entry name" value="Nucleic acid-binding proteins"/>
    <property type="match status" value="1"/>
</dbReference>
<dbReference type="GO" id="GO:0008643">
    <property type="term" value="P:carbohydrate transport"/>
    <property type="evidence" value="ECO:0007669"/>
    <property type="project" value="InterPro"/>
</dbReference>
<dbReference type="GO" id="GO:0005524">
    <property type="term" value="F:ATP binding"/>
    <property type="evidence" value="ECO:0007669"/>
    <property type="project" value="UniProtKB-KW"/>
</dbReference>
<dbReference type="SUPFAM" id="SSF50331">
    <property type="entry name" value="MOP-like"/>
    <property type="match status" value="1"/>
</dbReference>
<dbReference type="CDD" id="cd03301">
    <property type="entry name" value="ABC_MalK_N"/>
    <property type="match status" value="1"/>
</dbReference>
<dbReference type="Gene3D" id="3.40.50.300">
    <property type="entry name" value="P-loop containing nucleotide triphosphate hydrolases"/>
    <property type="match status" value="1"/>
</dbReference>
<keyword evidence="7" id="KW-0472">Membrane</keyword>
<sequence>MASIKFEHVYKTFGETNVVSDLNLDVEDGEFLVFVGPSGCGKSTTLRMLAGLESPTDGRISIGNKDVTALPPGQRDIAMVFQSYALYPHMSIYKNLAFGMEVRKSSPKEIEKRIHEVAAMLKLDSLLSRSPAELSGGQRQRVALGRAMIREPRLFLLDEPLSNLDAALRSHMRSEISDLQRRLGTTMVYVTHDQVEAMSMGHRIAVFSGGKLLQIDTPERLYRRPVDRYVATFIGSPRMNIASSEISLASSDADCLALGAKFRLPPAQRVEFNGSMPSNIEVGIRPDDLHWVKDAPARCEVRTSGVVEAIETTGSENFVRVAINGSTVDARFPGFSPVALGERVDLVFDPADLHYFDANTGKSLRH</sequence>
<organism evidence="9 10">
    <name type="scientific">Caballeronia sordidicola</name>
    <name type="common">Burkholderia sordidicola</name>
    <dbReference type="NCBI Taxonomy" id="196367"/>
    <lineage>
        <taxon>Bacteria</taxon>
        <taxon>Pseudomonadati</taxon>
        <taxon>Pseudomonadota</taxon>
        <taxon>Betaproteobacteria</taxon>
        <taxon>Burkholderiales</taxon>
        <taxon>Burkholderiaceae</taxon>
        <taxon>Caballeronia</taxon>
    </lineage>
</organism>
<dbReference type="EMBL" id="MTHB01000194">
    <property type="protein sequence ID" value="OXC75014.1"/>
    <property type="molecule type" value="Genomic_DNA"/>
</dbReference>
<keyword evidence="3" id="KW-0997">Cell inner membrane</keyword>
<evidence type="ECO:0000313" key="10">
    <source>
        <dbReference type="Proteomes" id="UP000214720"/>
    </source>
</evidence>
<dbReference type="PANTHER" id="PTHR43875:SF15">
    <property type="entry name" value="TREHALOSE IMPORT ATP-BINDING PROTEIN SUGC"/>
    <property type="match status" value="1"/>
</dbReference>
<dbReference type="InterPro" id="IPR017871">
    <property type="entry name" value="ABC_transporter-like_CS"/>
</dbReference>
<dbReference type="InterPro" id="IPR015855">
    <property type="entry name" value="ABC_transpr_MalK-like"/>
</dbReference>
<dbReference type="RefSeq" id="WP_089163559.1">
    <property type="nucleotide sequence ID" value="NZ_MTHB01000194.1"/>
</dbReference>
<dbReference type="InterPro" id="IPR013611">
    <property type="entry name" value="Transp-assoc_OB_typ2"/>
</dbReference>
<dbReference type="InterPro" id="IPR008995">
    <property type="entry name" value="Mo/tungstate-bd_C_term_dom"/>
</dbReference>
<gene>
    <name evidence="9" type="ORF">BSU04_29055</name>
</gene>
<dbReference type="Proteomes" id="UP000214720">
    <property type="component" value="Unassembled WGS sequence"/>
</dbReference>
<evidence type="ECO:0000256" key="2">
    <source>
        <dbReference type="ARBA" id="ARBA00022475"/>
    </source>
</evidence>
<dbReference type="PANTHER" id="PTHR43875">
    <property type="entry name" value="MALTODEXTRIN IMPORT ATP-BINDING PROTEIN MSMX"/>
    <property type="match status" value="1"/>
</dbReference>
<evidence type="ECO:0000256" key="5">
    <source>
        <dbReference type="ARBA" id="ARBA00022840"/>
    </source>
</evidence>
<dbReference type="AlphaFoldDB" id="A0A226WV11"/>
<dbReference type="InterPro" id="IPR003439">
    <property type="entry name" value="ABC_transporter-like_ATP-bd"/>
</dbReference>
<dbReference type="InterPro" id="IPR012340">
    <property type="entry name" value="NA-bd_OB-fold"/>
</dbReference>
<dbReference type="PROSITE" id="PS50893">
    <property type="entry name" value="ABC_TRANSPORTER_2"/>
    <property type="match status" value="1"/>
</dbReference>
<keyword evidence="4" id="KW-0547">Nucleotide-binding</keyword>
<dbReference type="SMART" id="SM00382">
    <property type="entry name" value="AAA"/>
    <property type="match status" value="1"/>
</dbReference>
<keyword evidence="1" id="KW-0813">Transport</keyword>
<evidence type="ECO:0000256" key="6">
    <source>
        <dbReference type="ARBA" id="ARBA00022967"/>
    </source>
</evidence>
<keyword evidence="6" id="KW-1278">Translocase</keyword>
<comment type="caution">
    <text evidence="9">The sequence shown here is derived from an EMBL/GenBank/DDBJ whole genome shotgun (WGS) entry which is preliminary data.</text>
</comment>
<dbReference type="Gene3D" id="2.40.50.100">
    <property type="match status" value="1"/>
</dbReference>
<dbReference type="GO" id="GO:0140359">
    <property type="term" value="F:ABC-type transporter activity"/>
    <property type="evidence" value="ECO:0007669"/>
    <property type="project" value="InterPro"/>
</dbReference>
<dbReference type="InterPro" id="IPR003593">
    <property type="entry name" value="AAA+_ATPase"/>
</dbReference>
<dbReference type="GO" id="GO:0055052">
    <property type="term" value="C:ATP-binding cassette (ABC) transporter complex, substrate-binding subunit-containing"/>
    <property type="evidence" value="ECO:0007669"/>
    <property type="project" value="TreeGrafter"/>
</dbReference>
<dbReference type="Pfam" id="PF00005">
    <property type="entry name" value="ABC_tran"/>
    <property type="match status" value="1"/>
</dbReference>